<feature type="compositionally biased region" description="Basic and acidic residues" evidence="1">
    <location>
        <begin position="352"/>
        <end position="363"/>
    </location>
</feature>
<feature type="transmembrane region" description="Helical" evidence="2">
    <location>
        <begin position="49"/>
        <end position="72"/>
    </location>
</feature>
<protein>
    <submittedName>
        <fullName evidence="3">Uncharacterized protein</fullName>
    </submittedName>
</protein>
<name>A0A167K8J2_CALVF</name>
<feature type="transmembrane region" description="Helical" evidence="2">
    <location>
        <begin position="161"/>
        <end position="178"/>
    </location>
</feature>
<reference evidence="3 4" key="1">
    <citation type="journal article" date="2016" name="Mol. Biol. Evol.">
        <title>Comparative Genomics of Early-Diverging Mushroom-Forming Fungi Provides Insights into the Origins of Lignocellulose Decay Capabilities.</title>
        <authorList>
            <person name="Nagy L.G."/>
            <person name="Riley R."/>
            <person name="Tritt A."/>
            <person name="Adam C."/>
            <person name="Daum C."/>
            <person name="Floudas D."/>
            <person name="Sun H."/>
            <person name="Yadav J.S."/>
            <person name="Pangilinan J."/>
            <person name="Larsson K.H."/>
            <person name="Matsuura K."/>
            <person name="Barry K."/>
            <person name="Labutti K."/>
            <person name="Kuo R."/>
            <person name="Ohm R.A."/>
            <person name="Bhattacharya S.S."/>
            <person name="Shirouzu T."/>
            <person name="Yoshinaga Y."/>
            <person name="Martin F.M."/>
            <person name="Grigoriev I.V."/>
            <person name="Hibbett D.S."/>
        </authorList>
    </citation>
    <scope>NUCLEOTIDE SEQUENCE [LARGE SCALE GENOMIC DNA]</scope>
    <source>
        <strain evidence="3 4">TUFC12733</strain>
    </source>
</reference>
<feature type="transmembrane region" description="Helical" evidence="2">
    <location>
        <begin position="121"/>
        <end position="140"/>
    </location>
</feature>
<feature type="transmembrane region" description="Helical" evidence="2">
    <location>
        <begin position="7"/>
        <end position="29"/>
    </location>
</feature>
<evidence type="ECO:0000313" key="3">
    <source>
        <dbReference type="EMBL" id="KZO94383.1"/>
    </source>
</evidence>
<dbReference type="OrthoDB" id="72269at2759"/>
<proteinExistence type="predicted"/>
<feature type="compositionally biased region" description="Basic residues" evidence="1">
    <location>
        <begin position="386"/>
        <end position="397"/>
    </location>
</feature>
<feature type="transmembrane region" description="Helical" evidence="2">
    <location>
        <begin position="309"/>
        <end position="332"/>
    </location>
</feature>
<feature type="region of interest" description="Disordered" evidence="1">
    <location>
        <begin position="352"/>
        <end position="397"/>
    </location>
</feature>
<evidence type="ECO:0000256" key="1">
    <source>
        <dbReference type="SAM" id="MobiDB-lite"/>
    </source>
</evidence>
<keyword evidence="2" id="KW-0812">Transmembrane</keyword>
<sequence>MSPYQPYIVALYVAAALAGIYFIRVHIVLNGGGDHLANLCILSPATRASIYAVQYLPAGLTGFLCTLSEFFLGALEPNTPGWRTAVECIGALAVPIAAGWLEASRGKPSLWVALPVLWGLGYQAVGGGVVLVLQLLAIILTSDAPSRIRHGQIARADAEGALLGVLLGYIAPTVYLVLRPGPVISAAWQPFPVYVSLIQLLYSQLRRLVTPKGAKLDGYWTTQATYVISALPGLAAHLRVVANIINSTNFIKQLQALFIPSIINLPPGSSLNAAAAHLFKWDSALMYGAALAAPLWLSFDLGKGLEPPMMIAFVQAVPAFGPGPVMAAAWIWREKGLRETRKELELKELTEKALEGQEKEGTKAIKASTSASAVEGSGSGSDTPLRRSKRNRSKRVD</sequence>
<dbReference type="EMBL" id="KV417295">
    <property type="protein sequence ID" value="KZO94383.1"/>
    <property type="molecule type" value="Genomic_DNA"/>
</dbReference>
<gene>
    <name evidence="3" type="ORF">CALVIDRAFT_539120</name>
</gene>
<dbReference type="Proteomes" id="UP000076738">
    <property type="component" value="Unassembled WGS sequence"/>
</dbReference>
<feature type="compositionally biased region" description="Low complexity" evidence="1">
    <location>
        <begin position="364"/>
        <end position="376"/>
    </location>
</feature>
<organism evidence="3 4">
    <name type="scientific">Calocera viscosa (strain TUFC12733)</name>
    <dbReference type="NCBI Taxonomy" id="1330018"/>
    <lineage>
        <taxon>Eukaryota</taxon>
        <taxon>Fungi</taxon>
        <taxon>Dikarya</taxon>
        <taxon>Basidiomycota</taxon>
        <taxon>Agaricomycotina</taxon>
        <taxon>Dacrymycetes</taxon>
        <taxon>Dacrymycetales</taxon>
        <taxon>Dacrymycetaceae</taxon>
        <taxon>Calocera</taxon>
    </lineage>
</organism>
<dbReference type="AlphaFoldDB" id="A0A167K8J2"/>
<feature type="transmembrane region" description="Helical" evidence="2">
    <location>
        <begin position="84"/>
        <end position="101"/>
    </location>
</feature>
<evidence type="ECO:0000256" key="2">
    <source>
        <dbReference type="SAM" id="Phobius"/>
    </source>
</evidence>
<dbReference type="STRING" id="1330018.A0A167K8J2"/>
<evidence type="ECO:0000313" key="4">
    <source>
        <dbReference type="Proteomes" id="UP000076738"/>
    </source>
</evidence>
<keyword evidence="2" id="KW-1133">Transmembrane helix</keyword>
<accession>A0A167K8J2</accession>
<keyword evidence="4" id="KW-1185">Reference proteome</keyword>
<keyword evidence="2" id="KW-0472">Membrane</keyword>